<feature type="compositionally biased region" description="Polar residues" evidence="11">
    <location>
        <begin position="1"/>
        <end position="14"/>
    </location>
</feature>
<dbReference type="SUPFAM" id="SSF144091">
    <property type="entry name" value="Rhomboid-like"/>
    <property type="match status" value="1"/>
</dbReference>
<feature type="compositionally biased region" description="Low complexity" evidence="11">
    <location>
        <begin position="58"/>
        <end position="70"/>
    </location>
</feature>
<dbReference type="Pfam" id="PF01694">
    <property type="entry name" value="Rhomboid"/>
    <property type="match status" value="1"/>
</dbReference>
<dbReference type="GO" id="GO:0006508">
    <property type="term" value="P:proteolysis"/>
    <property type="evidence" value="ECO:0007669"/>
    <property type="project" value="UniProtKB-KW"/>
</dbReference>
<dbReference type="EC" id="3.4.21.105" evidence="10"/>
<evidence type="ECO:0000256" key="2">
    <source>
        <dbReference type="ARBA" id="ARBA00004141"/>
    </source>
</evidence>
<evidence type="ECO:0000256" key="11">
    <source>
        <dbReference type="SAM" id="MobiDB-lite"/>
    </source>
</evidence>
<sequence length="581" mass="63678">MSYSQPTSNNNNSGFKHEWHDDDRQTPIEGSSMHNGQQERRQDSYNSSFATGVAGTASPSHSYSNQSHSHNGLEREDQEQYPVGRPLSYFPTHHQPLSQQEYDEEQHQRTEHYHQMAPLQHAHSPLSSRTPDWGGGGYSGYQPQSGAPPTPDIPLVGIDIVSSNLEATRNGTQFSDTRTAENMAGPAMPHDSSSVYSSGAGVGSGANHLQDKNMDSSNANYQYGQAQQAPPPPPPAAGPSGGYAGQPVDAETGEPIPKVLLDPKVQHQLNKRKVWRPWFIWIVSAVQIAMLVFEFAKGYQRTNQIVQTNPFNPMIGPGTGTIIVVGARFVPCMRDTYLTNQTIKCPDNTALDCTLSDICGFTPIASTGKAPDQWFRFITPIFLHGGIVHLLFNLMFQLRTGADLERDMGWWRIGIIYMTSGIVGFIFGGNFAPLLSRKSSSMGASGAIFGLIGCLVLDLIQNWSLVVRPCWELSKLSLMILFSFAFGLLPFLDNFAHIGGFFAGILTGLVFMPVVYFSKRDKLIKLGLRVAALPLIVLIIVLGLTNFYKGTSCSWCRYLSCLPINGWCDAFNPPAGAPTGN</sequence>
<protein>
    <recommendedName>
        <fullName evidence="10">Rhomboid-type serine protease</fullName>
        <ecNumber evidence="10">3.4.21.105</ecNumber>
    </recommendedName>
</protein>
<feature type="transmembrane region" description="Helical" evidence="10">
    <location>
        <begin position="530"/>
        <end position="548"/>
    </location>
</feature>
<feature type="region of interest" description="Disordered" evidence="11">
    <location>
        <begin position="181"/>
        <end position="251"/>
    </location>
</feature>
<comment type="similarity">
    <text evidence="3 10">Belongs to the peptidase S54 family.</text>
</comment>
<dbReference type="InterPro" id="IPR035952">
    <property type="entry name" value="Rhomboid-like_sf"/>
</dbReference>
<evidence type="ECO:0000256" key="6">
    <source>
        <dbReference type="ARBA" id="ARBA00022801"/>
    </source>
</evidence>
<evidence type="ECO:0000256" key="5">
    <source>
        <dbReference type="ARBA" id="ARBA00022692"/>
    </source>
</evidence>
<proteinExistence type="inferred from homology"/>
<feature type="compositionally biased region" description="Basic and acidic residues" evidence="11">
    <location>
        <begin position="15"/>
        <end position="26"/>
    </location>
</feature>
<feature type="transmembrane region" description="Helical" evidence="10">
    <location>
        <begin position="473"/>
        <end position="492"/>
    </location>
</feature>
<evidence type="ECO:0000256" key="9">
    <source>
        <dbReference type="ARBA" id="ARBA00023136"/>
    </source>
</evidence>
<reference evidence="13" key="1">
    <citation type="submission" date="2021-07" db="EMBL/GenBank/DDBJ databases">
        <title>Draft genome of Mortierella alpina, strain LL118, isolated from an aspen leaf litter sample.</title>
        <authorList>
            <person name="Yang S."/>
            <person name="Vinatzer B.A."/>
        </authorList>
    </citation>
    <scope>NUCLEOTIDE SEQUENCE</scope>
    <source>
        <strain evidence="13">LL118</strain>
    </source>
</reference>
<comment type="subcellular location">
    <subcellularLocation>
        <location evidence="2 10">Membrane</location>
        <topology evidence="2 10">Multi-pass membrane protein</topology>
    </subcellularLocation>
</comment>
<evidence type="ECO:0000256" key="4">
    <source>
        <dbReference type="ARBA" id="ARBA00022670"/>
    </source>
</evidence>
<dbReference type="PANTHER" id="PTHR22936:SF69">
    <property type="entry name" value="RHOMBOID-LIKE PROTEIN"/>
    <property type="match status" value="1"/>
</dbReference>
<comment type="caution">
    <text evidence="13">The sequence shown here is derived from an EMBL/GenBank/DDBJ whole genome shotgun (WGS) entry which is preliminary data.</text>
</comment>
<evidence type="ECO:0000256" key="3">
    <source>
        <dbReference type="ARBA" id="ARBA00009045"/>
    </source>
</evidence>
<keyword evidence="7 10" id="KW-0720">Serine protease</keyword>
<keyword evidence="4 10" id="KW-0645">Protease</keyword>
<keyword evidence="9 10" id="KW-0472">Membrane</keyword>
<dbReference type="GO" id="GO:0004252">
    <property type="term" value="F:serine-type endopeptidase activity"/>
    <property type="evidence" value="ECO:0007669"/>
    <property type="project" value="InterPro"/>
</dbReference>
<comment type="catalytic activity">
    <reaction evidence="1 10">
        <text>Cleaves type-1 transmembrane domains using a catalytic dyad composed of serine and histidine that are contributed by different transmembrane domains.</text>
        <dbReference type="EC" id="3.4.21.105"/>
    </reaction>
</comment>
<dbReference type="EMBL" id="JAIFTL010000266">
    <property type="protein sequence ID" value="KAG9320691.1"/>
    <property type="molecule type" value="Genomic_DNA"/>
</dbReference>
<dbReference type="Proteomes" id="UP000717515">
    <property type="component" value="Unassembled WGS sequence"/>
</dbReference>
<feature type="transmembrane region" description="Helical" evidence="10">
    <location>
        <begin position="410"/>
        <end position="429"/>
    </location>
</feature>
<dbReference type="InterPro" id="IPR002610">
    <property type="entry name" value="Peptidase_S54_rhomboid-like"/>
</dbReference>
<evidence type="ECO:0000256" key="7">
    <source>
        <dbReference type="ARBA" id="ARBA00022825"/>
    </source>
</evidence>
<evidence type="ECO:0000313" key="13">
    <source>
        <dbReference type="EMBL" id="KAG9320691.1"/>
    </source>
</evidence>
<feature type="transmembrane region" description="Helical" evidence="10">
    <location>
        <begin position="441"/>
        <end position="461"/>
    </location>
</feature>
<feature type="transmembrane region" description="Helical" evidence="10">
    <location>
        <begin position="278"/>
        <end position="296"/>
    </location>
</feature>
<feature type="compositionally biased region" description="Basic and acidic residues" evidence="11">
    <location>
        <begin position="105"/>
        <end position="114"/>
    </location>
</feature>
<keyword evidence="8 10" id="KW-1133">Transmembrane helix</keyword>
<feature type="transmembrane region" description="Helical" evidence="10">
    <location>
        <begin position="498"/>
        <end position="518"/>
    </location>
</feature>
<evidence type="ECO:0000256" key="10">
    <source>
        <dbReference type="RuleBase" id="RU362115"/>
    </source>
</evidence>
<feature type="domain" description="Peptidase S54 rhomboid" evidence="12">
    <location>
        <begin position="372"/>
        <end position="512"/>
    </location>
</feature>
<comment type="function">
    <text evidence="10">Serine protease involved in intramembrane proteolysis.</text>
</comment>
<name>A0A9P8CW30_MORAP</name>
<dbReference type="PANTHER" id="PTHR22936">
    <property type="entry name" value="RHOMBOID-RELATED"/>
    <property type="match status" value="1"/>
</dbReference>
<dbReference type="AlphaFoldDB" id="A0A9P8CW30"/>
<gene>
    <name evidence="13" type="ORF">KVV02_002921</name>
</gene>
<keyword evidence="5 10" id="KW-0812">Transmembrane</keyword>
<evidence type="ECO:0000313" key="14">
    <source>
        <dbReference type="Proteomes" id="UP000717515"/>
    </source>
</evidence>
<dbReference type="InterPro" id="IPR022764">
    <property type="entry name" value="Peptidase_S54_rhomboid_dom"/>
</dbReference>
<organism evidence="13 14">
    <name type="scientific">Mortierella alpina</name>
    <name type="common">Oleaginous fungus</name>
    <name type="synonym">Mortierella renispora</name>
    <dbReference type="NCBI Taxonomy" id="64518"/>
    <lineage>
        <taxon>Eukaryota</taxon>
        <taxon>Fungi</taxon>
        <taxon>Fungi incertae sedis</taxon>
        <taxon>Mucoromycota</taxon>
        <taxon>Mortierellomycotina</taxon>
        <taxon>Mortierellomycetes</taxon>
        <taxon>Mortierellales</taxon>
        <taxon>Mortierellaceae</taxon>
        <taxon>Mortierella</taxon>
    </lineage>
</organism>
<evidence type="ECO:0000256" key="1">
    <source>
        <dbReference type="ARBA" id="ARBA00000156"/>
    </source>
</evidence>
<evidence type="ECO:0000256" key="8">
    <source>
        <dbReference type="ARBA" id="ARBA00022989"/>
    </source>
</evidence>
<keyword evidence="6 10" id="KW-0378">Hydrolase</keyword>
<evidence type="ECO:0000259" key="12">
    <source>
        <dbReference type="Pfam" id="PF01694"/>
    </source>
</evidence>
<feature type="transmembrane region" description="Helical" evidence="10">
    <location>
        <begin position="377"/>
        <end position="398"/>
    </location>
</feature>
<feature type="region of interest" description="Disordered" evidence="11">
    <location>
        <begin position="1"/>
        <end position="154"/>
    </location>
</feature>
<accession>A0A9P8CW30</accession>
<dbReference type="Gene3D" id="1.20.1540.10">
    <property type="entry name" value="Rhomboid-like"/>
    <property type="match status" value="1"/>
</dbReference>
<dbReference type="GO" id="GO:0016020">
    <property type="term" value="C:membrane"/>
    <property type="evidence" value="ECO:0007669"/>
    <property type="project" value="UniProtKB-SubCell"/>
</dbReference>